<feature type="compositionally biased region" description="Acidic residues" evidence="1">
    <location>
        <begin position="250"/>
        <end position="263"/>
    </location>
</feature>
<dbReference type="EMBL" id="KI911145">
    <property type="protein sequence ID" value="ETS02461.1"/>
    <property type="molecule type" value="Genomic_DNA"/>
</dbReference>
<evidence type="ECO:0000313" key="2">
    <source>
        <dbReference type="EMBL" id="ETS02461.1"/>
    </source>
</evidence>
<accession>A0A024SD79</accession>
<feature type="region of interest" description="Disordered" evidence="1">
    <location>
        <begin position="63"/>
        <end position="187"/>
    </location>
</feature>
<feature type="compositionally biased region" description="Acidic residues" evidence="1">
    <location>
        <begin position="92"/>
        <end position="104"/>
    </location>
</feature>
<feature type="compositionally biased region" description="Basic and acidic residues" evidence="1">
    <location>
        <begin position="163"/>
        <end position="172"/>
    </location>
</feature>
<dbReference type="Proteomes" id="UP000024376">
    <property type="component" value="Unassembled WGS sequence"/>
</dbReference>
<dbReference type="KEGG" id="trr:M419DRAFT_8102"/>
<feature type="compositionally biased region" description="Low complexity" evidence="1">
    <location>
        <begin position="128"/>
        <end position="145"/>
    </location>
</feature>
<proteinExistence type="predicted"/>
<name>A0A024SD79_HYPJR</name>
<feature type="compositionally biased region" description="Basic and acidic residues" evidence="1">
    <location>
        <begin position="228"/>
        <end position="237"/>
    </location>
</feature>
<reference evidence="3" key="1">
    <citation type="journal article" date="2013" name="Ind. Biotechnol.">
        <title>Comparative genomics analysis of Trichoderma reesei strains.</title>
        <authorList>
            <person name="Koike H."/>
            <person name="Aerts A."/>
            <person name="LaButti K."/>
            <person name="Grigoriev I.V."/>
            <person name="Baker S.E."/>
        </authorList>
    </citation>
    <scope>NUCLEOTIDE SEQUENCE [LARGE SCALE GENOMIC DNA]</scope>
    <source>
        <strain evidence="3">ATCC 56765 / BCRC 32924 / NRRL 11460 / Rut C-30</strain>
    </source>
</reference>
<dbReference type="AlphaFoldDB" id="A0A024SD79"/>
<feature type="compositionally biased region" description="Acidic residues" evidence="1">
    <location>
        <begin position="335"/>
        <end position="345"/>
    </location>
</feature>
<dbReference type="HOGENOM" id="CLU_041686_1_0_1"/>
<feature type="compositionally biased region" description="Basic and acidic residues" evidence="1">
    <location>
        <begin position="264"/>
        <end position="273"/>
    </location>
</feature>
<sequence>MGQHSRSSPRRSSTPSLKLSPAHVSALQTADPSPPDTPVASPHLSRKNAPAAFYLFAKSLAQDPNIRPYGSGHQFSYRPLEQLSPRSSSSSEADEEDASDDESSESASVVSLPDSPSQAQRFPTGKNASAPPDSDACACACAGADADADAESDAGSESESEADDRAESDKPKRTGSAHGPATSILDNMCSFTIEDVDPMDSECEGLTVLHPAEIESDDESVRSRSTSCHKDLDKGMMEDLENLNCSNDASDNEAEPEEEDAESEFMRRQQELKRIRRVSMSSSFGKRTHSELSDSDDNDSALDVNEAGSSASRFRKRINRGSLLFQDPPAPRIDELEEPNSDEDEYANEMRIAQGLPYHGMEVMDTDSS</sequence>
<dbReference type="OrthoDB" id="4186058at2759"/>
<protein>
    <submittedName>
        <fullName evidence="2">Uncharacterized protein</fullName>
    </submittedName>
</protein>
<feature type="region of interest" description="Disordered" evidence="1">
    <location>
        <begin position="1"/>
        <end position="45"/>
    </location>
</feature>
<evidence type="ECO:0000313" key="3">
    <source>
        <dbReference type="Proteomes" id="UP000024376"/>
    </source>
</evidence>
<feature type="compositionally biased region" description="Low complexity" evidence="1">
    <location>
        <begin position="10"/>
        <end position="21"/>
    </location>
</feature>
<gene>
    <name evidence="2" type="ORF">M419DRAFT_8102</name>
</gene>
<evidence type="ECO:0000256" key="1">
    <source>
        <dbReference type="SAM" id="MobiDB-lite"/>
    </source>
</evidence>
<feature type="region of interest" description="Disordered" evidence="1">
    <location>
        <begin position="209"/>
        <end position="345"/>
    </location>
</feature>
<organism evidence="2 3">
    <name type="scientific">Hypocrea jecorina (strain ATCC 56765 / BCRC 32924 / NRRL 11460 / Rut C-30)</name>
    <name type="common">Trichoderma reesei</name>
    <dbReference type="NCBI Taxonomy" id="1344414"/>
    <lineage>
        <taxon>Eukaryota</taxon>
        <taxon>Fungi</taxon>
        <taxon>Dikarya</taxon>
        <taxon>Ascomycota</taxon>
        <taxon>Pezizomycotina</taxon>
        <taxon>Sordariomycetes</taxon>
        <taxon>Hypocreomycetidae</taxon>
        <taxon>Hypocreales</taxon>
        <taxon>Hypocreaceae</taxon>
        <taxon>Trichoderma</taxon>
    </lineage>
</organism>
<feature type="compositionally biased region" description="Acidic residues" evidence="1">
    <location>
        <begin position="146"/>
        <end position="162"/>
    </location>
</feature>